<dbReference type="PROSITE" id="PS51318">
    <property type="entry name" value="TAT"/>
    <property type="match status" value="1"/>
</dbReference>
<feature type="domain" description="Gfo/Idh/MocA-like oxidoreductase bacterial type C-terminal" evidence="2">
    <location>
        <begin position="206"/>
        <end position="263"/>
    </location>
</feature>
<comment type="caution">
    <text evidence="3">The sequence shown here is derived from an EMBL/GenBank/DDBJ whole genome shotgun (WGS) entry which is preliminary data.</text>
</comment>
<dbReference type="PANTHER" id="PTHR43818">
    <property type="entry name" value="BCDNA.GH03377"/>
    <property type="match status" value="1"/>
</dbReference>
<proteinExistence type="predicted"/>
<dbReference type="InterPro" id="IPR000683">
    <property type="entry name" value="Gfo/Idh/MocA-like_OxRdtase_N"/>
</dbReference>
<dbReference type="SUPFAM" id="SSF51735">
    <property type="entry name" value="NAD(P)-binding Rossmann-fold domains"/>
    <property type="match status" value="1"/>
</dbReference>
<evidence type="ECO:0000259" key="2">
    <source>
        <dbReference type="Pfam" id="PF19051"/>
    </source>
</evidence>
<dbReference type="InterPro" id="IPR050463">
    <property type="entry name" value="Gfo/Idh/MocA_oxidrdct_glycsds"/>
</dbReference>
<evidence type="ECO:0000259" key="1">
    <source>
        <dbReference type="Pfam" id="PF01408"/>
    </source>
</evidence>
<dbReference type="Pfam" id="PF19051">
    <property type="entry name" value="GFO_IDH_MocA_C2"/>
    <property type="match status" value="2"/>
</dbReference>
<dbReference type="Gene3D" id="3.40.50.720">
    <property type="entry name" value="NAD(P)-binding Rossmann-like Domain"/>
    <property type="match status" value="1"/>
</dbReference>
<dbReference type="InterPro" id="IPR043906">
    <property type="entry name" value="Gfo/Idh/MocA_OxRdtase_bact_C"/>
</dbReference>
<feature type="domain" description="Gfo/Idh/MocA-like oxidoreductase N-terminal" evidence="1">
    <location>
        <begin position="40"/>
        <end position="163"/>
    </location>
</feature>
<dbReference type="EMBL" id="VCEJ01000004">
    <property type="protein sequence ID" value="TLV00256.1"/>
    <property type="molecule type" value="Genomic_DNA"/>
</dbReference>
<name>A0A5R9KVG4_9BACT</name>
<dbReference type="InterPro" id="IPR036291">
    <property type="entry name" value="NAD(P)-bd_dom_sf"/>
</dbReference>
<dbReference type="PANTHER" id="PTHR43818:SF5">
    <property type="entry name" value="OXIDOREDUCTASE FAMILY PROTEIN"/>
    <property type="match status" value="1"/>
</dbReference>
<dbReference type="SUPFAM" id="SSF55347">
    <property type="entry name" value="Glyceraldehyde-3-phosphate dehydrogenase-like, C-terminal domain"/>
    <property type="match status" value="1"/>
</dbReference>
<feature type="domain" description="Gfo/Idh/MocA-like oxidoreductase bacterial type C-terminal" evidence="2">
    <location>
        <begin position="360"/>
        <end position="430"/>
    </location>
</feature>
<dbReference type="InterPro" id="IPR019546">
    <property type="entry name" value="TAT_signal_bac_arc"/>
</dbReference>
<reference evidence="3 4" key="1">
    <citation type="submission" date="2019-05" db="EMBL/GenBank/DDBJ databases">
        <authorList>
            <person name="Qu J.-H."/>
        </authorList>
    </citation>
    <scope>NUCLEOTIDE SEQUENCE [LARGE SCALE GENOMIC DNA]</scope>
    <source>
        <strain evidence="3 4">T17</strain>
    </source>
</reference>
<evidence type="ECO:0000313" key="3">
    <source>
        <dbReference type="EMBL" id="TLV00256.1"/>
    </source>
</evidence>
<organism evidence="3 4">
    <name type="scientific">Dyadobacter luticola</name>
    <dbReference type="NCBI Taxonomy" id="1979387"/>
    <lineage>
        <taxon>Bacteria</taxon>
        <taxon>Pseudomonadati</taxon>
        <taxon>Bacteroidota</taxon>
        <taxon>Cytophagia</taxon>
        <taxon>Cytophagales</taxon>
        <taxon>Spirosomataceae</taxon>
        <taxon>Dyadobacter</taxon>
    </lineage>
</organism>
<dbReference type="OrthoDB" id="9763611at2"/>
<dbReference type="InterPro" id="IPR006311">
    <property type="entry name" value="TAT_signal"/>
</dbReference>
<evidence type="ECO:0000313" key="4">
    <source>
        <dbReference type="Proteomes" id="UP000306402"/>
    </source>
</evidence>
<dbReference type="NCBIfam" id="TIGR01409">
    <property type="entry name" value="TAT_signal_seq"/>
    <property type="match status" value="1"/>
</dbReference>
<accession>A0A5R9KVG4</accession>
<keyword evidence="4" id="KW-1185">Reference proteome</keyword>
<sequence length="435" mass="48387">MEKPNEVSRRDFIKNSTGAAVALSIPSIIPASAFGANDKVRVAVLGVNGRGQSHISGFNNLANVEVATFCDPDNNILQTRAKEFETKTGKKVKTENDLRKVFDDKSIDAVSIATPNHWHALATIWACQAGKDVYVEKPGSHNLHEGRKMIEAANKYKRVVQHGVQLRSSEALKEAVKHLRDGLIGNVYMARGLVYKWRPDIGDRGTEAVPAGLNYDIWTGPAEMKPFSKNYVHYDWHWHWNYGNGDIGNQGIHETDMCMWGLGVESFPEKITSSGGKFLWNDAKETPEVLSSSFVYPKEKKIIEFEVRPWMTNDEGGMGIGNIFYGSEGYMVVKGYDFYETFLGKEKKPGPTRKAGGDHFKNFIDAVVARDPKLLNGPVETAHLSSGLAHLGNIAYRTGRALTFDPKAEKFVGDDEANKMLTRKYRSPYSLPGVV</sequence>
<dbReference type="Pfam" id="PF01408">
    <property type="entry name" value="GFO_IDH_MocA"/>
    <property type="match status" value="1"/>
</dbReference>
<dbReference type="GO" id="GO:0000166">
    <property type="term" value="F:nucleotide binding"/>
    <property type="evidence" value="ECO:0007669"/>
    <property type="project" value="InterPro"/>
</dbReference>
<gene>
    <name evidence="3" type="ORF">FEN17_12185</name>
</gene>
<dbReference type="Proteomes" id="UP000306402">
    <property type="component" value="Unassembled WGS sequence"/>
</dbReference>
<dbReference type="Gene3D" id="3.30.360.10">
    <property type="entry name" value="Dihydrodipicolinate Reductase, domain 2"/>
    <property type="match status" value="1"/>
</dbReference>
<protein>
    <submittedName>
        <fullName evidence="3">Twin-arginine translocation signal domain-containing protein</fullName>
    </submittedName>
</protein>
<dbReference type="AlphaFoldDB" id="A0A5R9KVG4"/>
<dbReference type="RefSeq" id="WP_138365636.1">
    <property type="nucleotide sequence ID" value="NZ_VCEJ01000004.1"/>
</dbReference>